<name>A0A2I0B931_9ASPA</name>
<proteinExistence type="predicted"/>
<accession>A0A2I0B931</accession>
<evidence type="ECO:0000256" key="1">
    <source>
        <dbReference type="SAM" id="MobiDB-lite"/>
    </source>
</evidence>
<evidence type="ECO:0000259" key="2">
    <source>
        <dbReference type="Pfam" id="PF11955"/>
    </source>
</evidence>
<reference evidence="3 4" key="1">
    <citation type="journal article" date="2017" name="Nature">
        <title>The Apostasia genome and the evolution of orchids.</title>
        <authorList>
            <person name="Zhang G.Q."/>
            <person name="Liu K.W."/>
            <person name="Li Z."/>
            <person name="Lohaus R."/>
            <person name="Hsiao Y.Y."/>
            <person name="Niu S.C."/>
            <person name="Wang J.Y."/>
            <person name="Lin Y.C."/>
            <person name="Xu Q."/>
            <person name="Chen L.J."/>
            <person name="Yoshida K."/>
            <person name="Fujiwara S."/>
            <person name="Wang Z.W."/>
            <person name="Zhang Y.Q."/>
            <person name="Mitsuda N."/>
            <person name="Wang M."/>
            <person name="Liu G.H."/>
            <person name="Pecoraro L."/>
            <person name="Huang H.X."/>
            <person name="Xiao X.J."/>
            <person name="Lin M."/>
            <person name="Wu X.Y."/>
            <person name="Wu W.L."/>
            <person name="Chen Y.Y."/>
            <person name="Chang S.B."/>
            <person name="Sakamoto S."/>
            <person name="Ohme-Takagi M."/>
            <person name="Yagi M."/>
            <person name="Zeng S.J."/>
            <person name="Shen C.Y."/>
            <person name="Yeh C.M."/>
            <person name="Luo Y.B."/>
            <person name="Tsai W.C."/>
            <person name="Van de Peer Y."/>
            <person name="Liu Z.J."/>
        </authorList>
    </citation>
    <scope>NUCLEOTIDE SEQUENCE [LARGE SCALE GENOMIC DNA]</scope>
    <source>
        <strain evidence="4">cv. Shenzhen</strain>
        <tissue evidence="3">Stem</tissue>
    </source>
</reference>
<dbReference type="OrthoDB" id="627307at2759"/>
<evidence type="ECO:0000313" key="3">
    <source>
        <dbReference type="EMBL" id="PKA64315.1"/>
    </source>
</evidence>
<keyword evidence="4" id="KW-1185">Reference proteome</keyword>
<dbReference type="PANTHER" id="PTHR31476:SF13">
    <property type="entry name" value="PROTEIN WHAT'S THIS FACTOR 9, MITOCHONDRIAL"/>
    <property type="match status" value="1"/>
</dbReference>
<dbReference type="STRING" id="1088818.A0A2I0B931"/>
<evidence type="ECO:0000313" key="4">
    <source>
        <dbReference type="Proteomes" id="UP000236161"/>
    </source>
</evidence>
<dbReference type="PANTHER" id="PTHR31476">
    <property type="entry name" value="PROTEIN WHAT'S THIS FACTOR 1 HOMOLOG, CHLOROPLASTIC"/>
    <property type="match status" value="1"/>
</dbReference>
<gene>
    <name evidence="3" type="ORF">AXF42_Ash009536</name>
</gene>
<organism evidence="3 4">
    <name type="scientific">Apostasia shenzhenica</name>
    <dbReference type="NCBI Taxonomy" id="1088818"/>
    <lineage>
        <taxon>Eukaryota</taxon>
        <taxon>Viridiplantae</taxon>
        <taxon>Streptophyta</taxon>
        <taxon>Embryophyta</taxon>
        <taxon>Tracheophyta</taxon>
        <taxon>Spermatophyta</taxon>
        <taxon>Magnoliopsida</taxon>
        <taxon>Liliopsida</taxon>
        <taxon>Asparagales</taxon>
        <taxon>Orchidaceae</taxon>
        <taxon>Apostasioideae</taxon>
        <taxon>Apostasia</taxon>
    </lineage>
</organism>
<dbReference type="InterPro" id="IPR045040">
    <property type="entry name" value="PORR_fam"/>
</dbReference>
<feature type="region of interest" description="Disordered" evidence="1">
    <location>
        <begin position="371"/>
        <end position="401"/>
    </location>
</feature>
<dbReference type="EMBL" id="KZ451905">
    <property type="protein sequence ID" value="PKA64315.1"/>
    <property type="molecule type" value="Genomic_DNA"/>
</dbReference>
<protein>
    <recommendedName>
        <fullName evidence="2">PORR domain-containing protein</fullName>
    </recommendedName>
</protein>
<dbReference type="Pfam" id="PF11955">
    <property type="entry name" value="PORR"/>
    <property type="match status" value="1"/>
</dbReference>
<feature type="domain" description="PORR" evidence="2">
    <location>
        <begin position="39"/>
        <end position="364"/>
    </location>
</feature>
<feature type="compositionally biased region" description="Basic and acidic residues" evidence="1">
    <location>
        <begin position="375"/>
        <end position="401"/>
    </location>
</feature>
<dbReference type="InterPro" id="IPR021099">
    <property type="entry name" value="PORR_domain"/>
</dbReference>
<dbReference type="Proteomes" id="UP000236161">
    <property type="component" value="Unassembled WGS sequence"/>
</dbReference>
<sequence>MLLGRRKLRENALLCCSKASEAFRLFQKANYVEVRMKWKKDPFFDSIDILASSRDLRPLVSLKNIIAKEPDKCIPISAVSKCGRVLEISGRVASFLRRFPAVFEEFTGPNYNLPWFRLTQEAIDLDRREGEVYLKRRPEIVGRLQRLLLMSRDKMLPFKIIQGMLWYLGLPEDFLKKSEEIADGLFEIVEMGDGEQWLRAYADPNEQFLSVLRKNAMKMSSDDPVCFPLFPSKGLRLKKKIEIWLEEFQKLPYISPYEDFSSVDPNSDLSEKRIAGVLHELLCLFVDNSAERRRLLCLRKYLSLPQKFHKALERHPHVFYLLLKSKTCFVVLKEAYYGGSASAIEEHPILEVRKEYAKLMKKSEAILRSRRSKRPLVETDDHGSSKEDDGDFDRSNEYLMI</sequence>
<dbReference type="AlphaFoldDB" id="A0A2I0B931"/>
<dbReference type="GO" id="GO:0003723">
    <property type="term" value="F:RNA binding"/>
    <property type="evidence" value="ECO:0007669"/>
    <property type="project" value="InterPro"/>
</dbReference>